<dbReference type="AlphaFoldDB" id="A0A7Y2M226"/>
<proteinExistence type="predicted"/>
<dbReference type="Gene3D" id="3.40.50.1820">
    <property type="entry name" value="alpha/beta hydrolase"/>
    <property type="match status" value="1"/>
</dbReference>
<keyword evidence="3" id="KW-1185">Reference proteome</keyword>
<sequence>MRTTIILVHGAFAESSSWSAVARKLTDAGHHVIAYANPLRSIAEDAAGLTDLVRTIDGPIVLAGHSYGGAVLTNVPGDAGDITALVYVAAFALQAGEAPGQAAGLVPGGTLGETLERVPLTSGGADLYIAQDKYHVQFCADLPAEEAALLAVTQRPVTESALGEPSGATPLWTSVPSWFIFGDQDKNIPVGAHRIMAERAEAREVVEVEGASHVVGNSHPSETAEVILRAVSGAA</sequence>
<dbReference type="EMBL" id="JABEMB010000031">
    <property type="protein sequence ID" value="NNH05060.1"/>
    <property type="molecule type" value="Genomic_DNA"/>
</dbReference>
<dbReference type="SUPFAM" id="SSF53474">
    <property type="entry name" value="alpha/beta-Hydrolases"/>
    <property type="match status" value="1"/>
</dbReference>
<dbReference type="PANTHER" id="PTHR37017:SF11">
    <property type="entry name" value="ESTERASE_LIPASE_THIOESTERASE DOMAIN-CONTAINING PROTEIN"/>
    <property type="match status" value="1"/>
</dbReference>
<dbReference type="Pfam" id="PF12697">
    <property type="entry name" value="Abhydrolase_6"/>
    <property type="match status" value="1"/>
</dbReference>
<dbReference type="InterPro" id="IPR052897">
    <property type="entry name" value="Sec-Metab_Biosynth_Hydrolase"/>
</dbReference>
<reference evidence="2 3" key="1">
    <citation type="submission" date="2020-05" db="EMBL/GenBank/DDBJ databases">
        <title>MicrobeNet Type strains.</title>
        <authorList>
            <person name="Nicholson A.C."/>
        </authorList>
    </citation>
    <scope>NUCLEOTIDE SEQUENCE [LARGE SCALE GENOMIC DNA]</scope>
    <source>
        <strain evidence="2 3">JCM 14282</strain>
    </source>
</reference>
<gene>
    <name evidence="2" type="ORF">HLA99_14520</name>
</gene>
<evidence type="ECO:0000313" key="3">
    <source>
        <dbReference type="Proteomes" id="UP000543598"/>
    </source>
</evidence>
<dbReference type="Proteomes" id="UP000543598">
    <property type="component" value="Unassembled WGS sequence"/>
</dbReference>
<dbReference type="InterPro" id="IPR000073">
    <property type="entry name" value="AB_hydrolase_1"/>
</dbReference>
<feature type="domain" description="AB hydrolase-1" evidence="1">
    <location>
        <begin position="5"/>
        <end position="225"/>
    </location>
</feature>
<evidence type="ECO:0000259" key="1">
    <source>
        <dbReference type="Pfam" id="PF12697"/>
    </source>
</evidence>
<evidence type="ECO:0000313" key="2">
    <source>
        <dbReference type="EMBL" id="NNH05060.1"/>
    </source>
</evidence>
<dbReference type="InterPro" id="IPR029058">
    <property type="entry name" value="AB_hydrolase_fold"/>
</dbReference>
<accession>A0A7Y2M226</accession>
<name>A0A7Y2M226_9MICO</name>
<organism evidence="2 3">
    <name type="scientific">Microbacterium ulmi</name>
    <dbReference type="NCBI Taxonomy" id="179095"/>
    <lineage>
        <taxon>Bacteria</taxon>
        <taxon>Bacillati</taxon>
        <taxon>Actinomycetota</taxon>
        <taxon>Actinomycetes</taxon>
        <taxon>Micrococcales</taxon>
        <taxon>Microbacteriaceae</taxon>
        <taxon>Microbacterium</taxon>
    </lineage>
</organism>
<dbReference type="PANTHER" id="PTHR37017">
    <property type="entry name" value="AB HYDROLASE-1 DOMAIN-CONTAINING PROTEIN-RELATED"/>
    <property type="match status" value="1"/>
</dbReference>
<dbReference type="GO" id="GO:0016787">
    <property type="term" value="F:hydrolase activity"/>
    <property type="evidence" value="ECO:0007669"/>
    <property type="project" value="UniProtKB-KW"/>
</dbReference>
<keyword evidence="2" id="KW-0378">Hydrolase</keyword>
<dbReference type="RefSeq" id="WP_167037051.1">
    <property type="nucleotide sequence ID" value="NZ_BAAANA010000001.1"/>
</dbReference>
<comment type="caution">
    <text evidence="2">The sequence shown here is derived from an EMBL/GenBank/DDBJ whole genome shotgun (WGS) entry which is preliminary data.</text>
</comment>
<protein>
    <submittedName>
        <fullName evidence="2">Alpha/beta hydrolase</fullName>
    </submittedName>
</protein>